<keyword evidence="2" id="KW-1133">Transmembrane helix</keyword>
<proteinExistence type="predicted"/>
<dbReference type="Gramene" id="RZC68007">
    <property type="protein sequence ID" value="RZC68007"/>
    <property type="gene ID" value="C5167_011695"/>
</dbReference>
<dbReference type="PANTHER" id="PTHR31170">
    <property type="entry name" value="BNAC04G53230D PROTEIN"/>
    <property type="match status" value="1"/>
</dbReference>
<feature type="compositionally biased region" description="Acidic residues" evidence="1">
    <location>
        <begin position="300"/>
        <end position="321"/>
    </location>
</feature>
<name>A0A4Y7K517_PAPSO</name>
<evidence type="ECO:0000313" key="4">
    <source>
        <dbReference type="Proteomes" id="UP000316621"/>
    </source>
</evidence>
<organism evidence="3 4">
    <name type="scientific">Papaver somniferum</name>
    <name type="common">Opium poppy</name>
    <dbReference type="NCBI Taxonomy" id="3469"/>
    <lineage>
        <taxon>Eukaryota</taxon>
        <taxon>Viridiplantae</taxon>
        <taxon>Streptophyta</taxon>
        <taxon>Embryophyta</taxon>
        <taxon>Tracheophyta</taxon>
        <taxon>Spermatophyta</taxon>
        <taxon>Magnoliopsida</taxon>
        <taxon>Ranunculales</taxon>
        <taxon>Papaveraceae</taxon>
        <taxon>Papaveroideae</taxon>
        <taxon>Papaver</taxon>
    </lineage>
</organism>
<dbReference type="EMBL" id="CM010720">
    <property type="protein sequence ID" value="RZC68007.1"/>
    <property type="molecule type" value="Genomic_DNA"/>
</dbReference>
<dbReference type="OrthoDB" id="2356035at2759"/>
<dbReference type="Pfam" id="PF03140">
    <property type="entry name" value="DUF247"/>
    <property type="match status" value="1"/>
</dbReference>
<feature type="transmembrane region" description="Helical" evidence="2">
    <location>
        <begin position="582"/>
        <end position="603"/>
    </location>
</feature>
<sequence length="625" mass="71293">MTTASSYSDDEPQWLIQIREALSEENEDDNNSEMPVRIYNVPSVLVSFKPESYTPQHVSIGPYHYKSPECYQMSRHKVAAARRIQKHLNINILNNNSTSSHLKFKHLVQYSLIKLDRKIRSCYKGYIDLKPEVLAWIMAVDASFLVEFLQICAIREGIYDNPRSSISTVIKSFTWSSSYLFLKDHSSEGLGRNSAHNVILRDIMMLENQIPLFLLRKILKKQFSSKETADQVLRSMLIGLFKETSPIRISGSEECFSNINRVEDYAHLLDFLYQMIVPQSIDIKIQNKGDQVQTPVPDNHDDDDFTGINILEDDNDAEANSDDDKKKKKKKKEEEEESFGNKSDVKELGNKVWRLLSKLNAVPLIDMVQRAIASKPVMLVAQLPWKTISRVPGFGLLAEPIKDLIFSDERHKEKIKPDEMVDKPPTKKEINIPSVSQLISAGVQFVPTNGNIQSVRFDEKTATIYLPMLHLDVNSEVVLRNLVAYESSNASGPLYFVRYTELMSGIIDTGEDAMLLGESGIVDNHFKTDEEVAKLLNGMCRSIRLTKVPFLDKMIGDVNKYYSRRWKVKAKKMIKTYIHGSWQLLTFLAAFLLLLMTAFQAFCSVYSCSRLQRIPVVDQLAGPTE</sequence>
<dbReference type="PANTHER" id="PTHR31170:SF25">
    <property type="entry name" value="BNAA09G04570D PROTEIN"/>
    <property type="match status" value="1"/>
</dbReference>
<feature type="region of interest" description="Disordered" evidence="1">
    <location>
        <begin position="288"/>
        <end position="343"/>
    </location>
</feature>
<dbReference type="OMA" id="QWLIQIR"/>
<keyword evidence="4" id="KW-1185">Reference proteome</keyword>
<dbReference type="InterPro" id="IPR004158">
    <property type="entry name" value="DUF247_pln"/>
</dbReference>
<gene>
    <name evidence="3" type="ORF">C5167_011695</name>
</gene>
<accession>A0A4Y7K517</accession>
<evidence type="ECO:0000256" key="2">
    <source>
        <dbReference type="SAM" id="Phobius"/>
    </source>
</evidence>
<dbReference type="Proteomes" id="UP000316621">
    <property type="component" value="Chromosome 6"/>
</dbReference>
<dbReference type="AlphaFoldDB" id="A0A4Y7K517"/>
<keyword evidence="2" id="KW-0472">Membrane</keyword>
<keyword evidence="2" id="KW-0812">Transmembrane</keyword>
<protein>
    <submittedName>
        <fullName evidence="3">Uncharacterized protein</fullName>
    </submittedName>
</protein>
<evidence type="ECO:0000313" key="3">
    <source>
        <dbReference type="EMBL" id="RZC68007.1"/>
    </source>
</evidence>
<evidence type="ECO:0000256" key="1">
    <source>
        <dbReference type="SAM" id="MobiDB-lite"/>
    </source>
</evidence>
<reference evidence="3 4" key="1">
    <citation type="journal article" date="2018" name="Science">
        <title>The opium poppy genome and morphinan production.</title>
        <authorList>
            <person name="Guo L."/>
            <person name="Winzer T."/>
            <person name="Yang X."/>
            <person name="Li Y."/>
            <person name="Ning Z."/>
            <person name="He Z."/>
            <person name="Teodor R."/>
            <person name="Lu Y."/>
            <person name="Bowser T.A."/>
            <person name="Graham I.A."/>
            <person name="Ye K."/>
        </authorList>
    </citation>
    <scope>NUCLEOTIDE SEQUENCE [LARGE SCALE GENOMIC DNA]</scope>
    <source>
        <strain evidence="4">cv. HN1</strain>
        <tissue evidence="3">Leaves</tissue>
    </source>
</reference>